<keyword evidence="5" id="KW-0732">Signal</keyword>
<gene>
    <name evidence="7" type="ORF">DV701_05650</name>
</gene>
<evidence type="ECO:0000313" key="7">
    <source>
        <dbReference type="EMBL" id="AXH95673.1"/>
    </source>
</evidence>
<feature type="region of interest" description="Disordered" evidence="4">
    <location>
        <begin position="594"/>
        <end position="620"/>
    </location>
</feature>
<dbReference type="OrthoDB" id="5150353at2"/>
<evidence type="ECO:0000256" key="5">
    <source>
        <dbReference type="SAM" id="SignalP"/>
    </source>
</evidence>
<feature type="chain" id="PRO_5016996639" description="Insecticide toxin TcdB middle/N-terminal domain-containing protein" evidence="5">
    <location>
        <begin position="41"/>
        <end position="3005"/>
    </location>
</feature>
<dbReference type="GO" id="GO:0005576">
    <property type="term" value="C:extracellular region"/>
    <property type="evidence" value="ECO:0007669"/>
    <property type="project" value="UniProtKB-SubCell"/>
</dbReference>
<dbReference type="EMBL" id="CP031229">
    <property type="protein sequence ID" value="AXH95673.1"/>
    <property type="molecule type" value="Genomic_DNA"/>
</dbReference>
<evidence type="ECO:0000259" key="6">
    <source>
        <dbReference type="Pfam" id="PF12256"/>
    </source>
</evidence>
<dbReference type="InterPro" id="IPR022045">
    <property type="entry name" value="TcdB_toxin_mid/N"/>
</dbReference>
<dbReference type="Pfam" id="PF12256">
    <property type="entry name" value="TcdB_toxin_midN"/>
    <property type="match status" value="1"/>
</dbReference>
<dbReference type="PANTHER" id="PTHR32305:SF15">
    <property type="entry name" value="PROTEIN RHSA-RELATED"/>
    <property type="match status" value="1"/>
</dbReference>
<dbReference type="GO" id="GO:0005737">
    <property type="term" value="C:cytoplasm"/>
    <property type="evidence" value="ECO:0007669"/>
    <property type="project" value="InterPro"/>
</dbReference>
<name>A0A345NKW5_9MICO</name>
<evidence type="ECO:0000313" key="8">
    <source>
        <dbReference type="Proteomes" id="UP000253790"/>
    </source>
</evidence>
<dbReference type="InterPro" id="IPR050708">
    <property type="entry name" value="T6SS_VgrG/RHS"/>
</dbReference>
<protein>
    <recommendedName>
        <fullName evidence="6">Insecticide toxin TcdB middle/N-terminal domain-containing protein</fullName>
    </recommendedName>
</protein>
<evidence type="ECO:0000256" key="1">
    <source>
        <dbReference type="ARBA" id="ARBA00004613"/>
    </source>
</evidence>
<evidence type="ECO:0000256" key="2">
    <source>
        <dbReference type="ARBA" id="ARBA00022525"/>
    </source>
</evidence>
<reference evidence="7 8" key="1">
    <citation type="submission" date="2018-07" db="EMBL/GenBank/DDBJ databases">
        <title>Complete genome sequencing of Ornithinimicrobium sp. AMA3305.</title>
        <authorList>
            <person name="Bae J.-W."/>
        </authorList>
    </citation>
    <scope>NUCLEOTIDE SEQUENCE [LARGE SCALE GENOMIC DNA]</scope>
    <source>
        <strain evidence="7 8">AMA3305</strain>
    </source>
</reference>
<evidence type="ECO:0000256" key="3">
    <source>
        <dbReference type="ARBA" id="ARBA00023026"/>
    </source>
</evidence>
<feature type="region of interest" description="Disordered" evidence="4">
    <location>
        <begin position="2908"/>
        <end position="3005"/>
    </location>
</feature>
<organism evidence="7 8">
    <name type="scientific">Ornithinimicrobium avium</name>
    <dbReference type="NCBI Taxonomy" id="2283195"/>
    <lineage>
        <taxon>Bacteria</taxon>
        <taxon>Bacillati</taxon>
        <taxon>Actinomycetota</taxon>
        <taxon>Actinomycetes</taxon>
        <taxon>Micrococcales</taxon>
        <taxon>Ornithinimicrobiaceae</taxon>
        <taxon>Ornithinimicrobium</taxon>
    </lineage>
</organism>
<keyword evidence="2" id="KW-0964">Secreted</keyword>
<feature type="domain" description="Insecticide toxin TcdB middle/N-terminal" evidence="6">
    <location>
        <begin position="1559"/>
        <end position="1691"/>
    </location>
</feature>
<dbReference type="InterPro" id="IPR028994">
    <property type="entry name" value="Integrin_alpha_N"/>
</dbReference>
<dbReference type="InterPro" id="IPR006530">
    <property type="entry name" value="YD"/>
</dbReference>
<dbReference type="Pfam" id="PF03534">
    <property type="entry name" value="SpvB"/>
    <property type="match status" value="1"/>
</dbReference>
<dbReference type="SUPFAM" id="SSF69318">
    <property type="entry name" value="Integrin alpha N-terminal domain"/>
    <property type="match status" value="2"/>
</dbReference>
<comment type="subcellular location">
    <subcellularLocation>
        <location evidence="1">Secreted</location>
    </subcellularLocation>
</comment>
<dbReference type="InterPro" id="IPR003284">
    <property type="entry name" value="Sal_SpvB"/>
</dbReference>
<dbReference type="PANTHER" id="PTHR32305">
    <property type="match status" value="1"/>
</dbReference>
<dbReference type="Gene3D" id="2.180.10.10">
    <property type="entry name" value="RHS repeat-associated core"/>
    <property type="match status" value="2"/>
</dbReference>
<evidence type="ECO:0000256" key="4">
    <source>
        <dbReference type="SAM" id="MobiDB-lite"/>
    </source>
</evidence>
<feature type="compositionally biased region" description="Low complexity" evidence="4">
    <location>
        <begin position="2963"/>
        <end position="2980"/>
    </location>
</feature>
<dbReference type="InterPro" id="IPR031325">
    <property type="entry name" value="RHS_repeat"/>
</dbReference>
<feature type="compositionally biased region" description="Low complexity" evidence="4">
    <location>
        <begin position="2910"/>
        <end position="2931"/>
    </location>
</feature>
<dbReference type="RefSeq" id="WP_114927438.1">
    <property type="nucleotide sequence ID" value="NZ_CP031229.1"/>
</dbReference>
<dbReference type="NCBIfam" id="TIGR01643">
    <property type="entry name" value="YD_repeat_2x"/>
    <property type="match status" value="2"/>
</dbReference>
<keyword evidence="8" id="KW-1185">Reference proteome</keyword>
<dbReference type="Proteomes" id="UP000253790">
    <property type="component" value="Chromosome"/>
</dbReference>
<feature type="signal peptide" evidence="5">
    <location>
        <begin position="1"/>
        <end position="40"/>
    </location>
</feature>
<keyword evidence="3" id="KW-0843">Virulence</keyword>
<dbReference type="KEGG" id="orn:DV701_05650"/>
<sequence>MATTSRSPRITRALGVAVAASMAVAGLTVPVLGTAGPVVAADDTLGREAVLTPEQLGTGGLDGLQYADPTEALSLIDPPTAGSRGGASLSYPLLVPPGRGITPDLSLTYGSEGDDGWTGMGWDLSVGEVAVDTTFGAPWFDADEESESYTLDGDELVPNAVRDDWEPRVAERQDWTRQVETGYEQIIRHGDSPTTYFWEVRDKQGNVRWYGGTPDSGGPVPEVAATIDPSAIVTDLDGNGVRWLLSAQRDVGVNLITYHYETLRYESSDSGWDAVDTCTHPSRICGSHTFLSRIDYTAKATADGPEDPAYQVRFELEDGDRLDPVVDATGGYVDVLAQRLATVKVLHGDPADQPRTSDDTYGDLAVRYDLAYLEDTPFDKSLLGSLTQSGGDPDETAVHTFGYFDDVRAGDGTYAGFGESATWLTGDDLRTRSMLDKKVAPGALGASESNSAEGHAYIGFNPEIPQKVGSFGGSIQVGGGETKALSEWMDINGDDLPDKVWLDGRTVSYRLNQNGPKGTTEFAGPQDTSGIDSLSFDQNVDVQLSVEAYLGVTVSFGLGTSVSWSNSYFSDVNSDGLPDLVNDGTVLFNHLDDQGRPTFESSSTNTVVPLPTGSGPAAPPSSDLLQQIQDQLEESSPLVDTVRRWTAPACGRVVIEAPVTLTPVDGDSLDGVRVAVQLGDDELAFDELTVDGTTTAFEAAGPVDPAEHDDDSGTAYTCPADEPVDLPSEADQATPGGVAFPLVLDVAAGDAIYFRVGSVDDGAGDQVTWSPVISYAEVAGFGSAADVPPDVNGLSQTVYDAAADFTTVGRPDTRVGMPYAGTVSFSATIEKSAETSDDLDLVLEHGGVPVDLGADAHLTADFTGTRTVTASFDVTAPPLPDPDHPEQQVGAPDTVGAHLAVDTPIDLGAVEWSSSLTYTAATGPDGTALDVADADGDPRMVMDLTPEVDIYPQRRPAGVSVPWTSSVGGTFDAVVGLTQDTGQVGGPVTVSVKDADGVVAQATLKLDPNPVPFALASVHTVQLDAALTSDTDYWVEVTMSDPSVSETTELTSFALRPDGASDGSGDVALDVPVLASGLQGIFPLPYRGWAVAGYRAGGDLATRPIQEDAFVVDPDDYPDDADTQRPDGFDDVADGAPTTERAYAYLGLADPPGVPAELAADFPRRGPLAGPVWQGTRENLAASATSMRSSRLGADSIDLGVAGGSGRAVTRVSVTAPAAALAIGLGPLGGSLGVSPSFGLVDLEDLNGDGYPDVVTDTQVQYTRQRGGFAPDSVGFDGETEAQNLTASASLGLSIGLVDINANAKGQTNATEGDSAGKGGDANESGVGLGVDLGVSGSWTNPTTSGGSGDTGVPGVPTNPAQEYGEDFTDAAGEATDGGSTTQRALADVNGDGLPDVVRGTPDGVFVRYNLGYAFTEGELRLGSGGFGTRDSYAGSTGGGFSTPWAEFAGGVTLDWNYDMARWSWQDLNGDGILDQVHKGAIDGPPTVRFGTGSGLRDAVTYGPMQSGQPAMGSIDVGQQASFDRSSSVGGGFNFTVYVGPLCLPTPLCYIVINPGASYQNSLSSSEVTLADVNGDGYADSLATTDDAALQVMLNTHGRTNLLHTVDNPLGGTVELDYERKGNTVEHPGSVWVMSSVRVDDGHPGVVDGVDTDGADVLQRTFDYDGLRFDRVHRQSLGFATVTEHEVDASDGTVIRSTERSYLNDNVFDAGLATTVVQYDASIGRGEGNIQGATMEWGFRDARDALGDIHAPVTTVDAAGLPGAIEVTGVGSLGTSVAPLLLEVGEQQYDGAQVGQETLSVYAYDGLGNVLTQLDEGETETTADDVLTRIVYSTCNISSTIGCPTAPAAPSPLWDQDVCPTWVSLPAEITLTNGASGASEIVYGHRDGRAALCDNASVTHLEEQIDGTGATAVTDLAYNEWGAYDRIVHPAGKDGVRYAVQYTYDADRHSDVARVAEYDLATDAAVAAFIATGDTSGALRTGVTSSATFDPLSGRVASRTNAPGWTTSYTYDTLGRIVAISQIGESEALVSFDYAPSDPDYGYAVAHHTDALHPGDTIDTVTFVDGLGRTTQTKRDVSLHTAVGEPGVAGRSVSGAVAYDALGRVVSDHYPTVDQQPELTAYDLSVPDPAAATVTVLDLWDAPDEVTQPGGRVTTNVYTYTELPGSDPATVVYETVSTDPRGRATTTWTDMRGRVLQIDDEPAGEPRLTSTYDYAGTGALLSFTDSSGEVTTHAYDMLGRRTSTDTPDAGLVEMTYDDEGRLTSRVTPNLRAAGTATTYDYQLGRLVTIDHPDGTPDVSYTYGAMGADGNGAGRITRVEDGTRILDLGYSRGGTVVKQAAQVKLHNWDPARAQDFTWTTTWDYDGLGRLLHMTYPDSERLTYDYDAGGLVRAVTGEEDGYEDVIIGFDEEGEPIVERRPRTWHYDYLLGSTYDEFLSPRSSEYGNAVTTEWAYDPATRWLDRQRTISADRKVKKPAQTEIQDLNYDYDAVGNVLAYRNELPAPEPSLFGGPSRQTYELDAYDRLVGAQGQWDVDTKATRAYALDLELDEHRNVVAKNQRDVIRKGKKELVQDETTYTFDRTYSDAAPGLAESADGTVGPRSYHFDADGNLLGTKDSKGRWIRQLTWDATDRLTLVDDSSASTTYKYDDSGQRMIERGPNGETAFVNPWFTLRNGTEIYKHVWAGDNRIATQRDDGGEEELTRYFLHQDLQGSTNMVTDYRGETFQHLEYFPGGEIWFMENSTVYRTPYLFGGHYYDERRDLLDVGPRWYDTREEMLYSPDPLLAGDPTAVVANPELRAAYSFAGSNPVSFIDPSGQAFIWTKTRQNAQMEEIKKYRAALDATPALRAQALADLQRTLPSSFAKYAISKHTARIQKLDQVLSAVPLVEVNVSTGTVKLGFVASPQVTVRKGSATGGDDASGAAPPRPDAVLPGGPGPDVGGDAAADSLTPAQVQKLKPLPPLPHKAAADAGGDATDAHAQAVQRQKAKPLPPTPVKQQEAVPRSDE</sequence>
<dbReference type="Pfam" id="PF05593">
    <property type="entry name" value="RHS_repeat"/>
    <property type="match status" value="1"/>
</dbReference>
<proteinExistence type="predicted"/>
<accession>A0A345NKW5</accession>
<feature type="region of interest" description="Disordered" evidence="4">
    <location>
        <begin position="1308"/>
        <end position="1365"/>
    </location>
</feature>